<dbReference type="InterPro" id="IPR020612">
    <property type="entry name" value="Methylthiotransferase_CS"/>
</dbReference>
<dbReference type="SFLD" id="SFLDF00273">
    <property type="entry name" value="(dimethylallyl)adenosine_tRNA"/>
    <property type="match status" value="1"/>
</dbReference>
<feature type="binding site" evidence="11">
    <location>
        <position position="201"/>
    </location>
    <ligand>
        <name>[4Fe-4S] cluster</name>
        <dbReference type="ChEBI" id="CHEBI:49883"/>
        <label>2</label>
        <note>4Fe-4S-S-AdoMet</note>
    </ligand>
</feature>
<organism evidence="15 16">
    <name type="scientific">Alkaliphilus peptidifermentans DSM 18978</name>
    <dbReference type="NCBI Taxonomy" id="1120976"/>
    <lineage>
        <taxon>Bacteria</taxon>
        <taxon>Bacillati</taxon>
        <taxon>Bacillota</taxon>
        <taxon>Clostridia</taxon>
        <taxon>Peptostreptococcales</taxon>
        <taxon>Natronincolaceae</taxon>
        <taxon>Alkaliphilus</taxon>
    </lineage>
</organism>
<dbReference type="SMART" id="SM00729">
    <property type="entry name" value="Elp3"/>
    <property type="match status" value="1"/>
</dbReference>
<name>A0A1G5KKN6_9FIRM</name>
<dbReference type="EMBL" id="FMUS01000028">
    <property type="protein sequence ID" value="SCZ01157.1"/>
    <property type="molecule type" value="Genomic_DNA"/>
</dbReference>
<evidence type="ECO:0000256" key="11">
    <source>
        <dbReference type="HAMAP-Rule" id="MF_01864"/>
    </source>
</evidence>
<dbReference type="InterPro" id="IPR013848">
    <property type="entry name" value="Methylthiotransferase_N"/>
</dbReference>
<dbReference type="EC" id="2.8.4.3" evidence="10 11"/>
<evidence type="ECO:0000256" key="4">
    <source>
        <dbReference type="ARBA" id="ARBA00022679"/>
    </source>
</evidence>
<dbReference type="SFLD" id="SFLDS00029">
    <property type="entry name" value="Radical_SAM"/>
    <property type="match status" value="1"/>
</dbReference>
<dbReference type="NCBIfam" id="TIGR00089">
    <property type="entry name" value="MiaB/RimO family radical SAM methylthiotransferase"/>
    <property type="match status" value="1"/>
</dbReference>
<keyword evidence="4 11" id="KW-0808">Transferase</keyword>
<evidence type="ECO:0000259" key="14">
    <source>
        <dbReference type="PROSITE" id="PS51918"/>
    </source>
</evidence>
<dbReference type="SFLD" id="SFLDG01061">
    <property type="entry name" value="methylthiotransferase"/>
    <property type="match status" value="1"/>
</dbReference>
<keyword evidence="5 11" id="KW-0949">S-adenosyl-L-methionine</keyword>
<dbReference type="PROSITE" id="PS51449">
    <property type="entry name" value="MTTASE_N"/>
    <property type="match status" value="1"/>
</dbReference>
<evidence type="ECO:0000256" key="6">
    <source>
        <dbReference type="ARBA" id="ARBA00022694"/>
    </source>
</evidence>
<keyword evidence="7 11" id="KW-0479">Metal-binding</keyword>
<dbReference type="GO" id="GO:0035597">
    <property type="term" value="F:tRNA-2-methylthio-N(6)-dimethylallyladenosine(37) synthase activity"/>
    <property type="evidence" value="ECO:0007669"/>
    <property type="project" value="UniProtKB-EC"/>
</dbReference>
<dbReference type="Pfam" id="PF01938">
    <property type="entry name" value="TRAM"/>
    <property type="match status" value="1"/>
</dbReference>
<evidence type="ECO:0000256" key="8">
    <source>
        <dbReference type="ARBA" id="ARBA00023004"/>
    </source>
</evidence>
<evidence type="ECO:0000313" key="16">
    <source>
        <dbReference type="Proteomes" id="UP000198636"/>
    </source>
</evidence>
<evidence type="ECO:0000313" key="15">
    <source>
        <dbReference type="EMBL" id="SCZ01157.1"/>
    </source>
</evidence>
<dbReference type="HAMAP" id="MF_01864">
    <property type="entry name" value="tRNA_metthiotr_MiaB"/>
    <property type="match status" value="1"/>
</dbReference>
<feature type="binding site" evidence="11">
    <location>
        <position position="194"/>
    </location>
    <ligand>
        <name>[4Fe-4S] cluster</name>
        <dbReference type="ChEBI" id="CHEBI:49883"/>
        <label>2</label>
        <note>4Fe-4S-S-AdoMet</note>
    </ligand>
</feature>
<dbReference type="STRING" id="1120976.SAMN03080606_03559"/>
<dbReference type="FunFam" id="3.80.30.20:FF:000001">
    <property type="entry name" value="tRNA-2-methylthio-N(6)-dimethylallyladenosine synthase 2"/>
    <property type="match status" value="1"/>
</dbReference>
<evidence type="ECO:0000256" key="1">
    <source>
        <dbReference type="ARBA" id="ARBA00003234"/>
    </source>
</evidence>
<dbReference type="FunFam" id="3.40.50.12160:FF:000006">
    <property type="entry name" value="tRNA-2-methylthio-N(6)-dimethylallyladenosine synthase"/>
    <property type="match status" value="1"/>
</dbReference>
<evidence type="ECO:0000259" key="12">
    <source>
        <dbReference type="PROSITE" id="PS50926"/>
    </source>
</evidence>
<dbReference type="SFLD" id="SFLDG01082">
    <property type="entry name" value="B12-binding_domain_containing"/>
    <property type="match status" value="1"/>
</dbReference>
<keyword evidence="9 11" id="KW-0411">Iron-sulfur</keyword>
<dbReference type="InterPro" id="IPR007197">
    <property type="entry name" value="rSAM"/>
</dbReference>
<comment type="catalytic activity">
    <reaction evidence="11">
        <text>N(6)-dimethylallyladenosine(37) in tRNA + (sulfur carrier)-SH + AH2 + 2 S-adenosyl-L-methionine = 2-methylsulfanyl-N(6)-dimethylallyladenosine(37) in tRNA + (sulfur carrier)-H + 5'-deoxyadenosine + L-methionine + A + S-adenosyl-L-homocysteine + 2 H(+)</text>
        <dbReference type="Rhea" id="RHEA:37067"/>
        <dbReference type="Rhea" id="RHEA-COMP:10375"/>
        <dbReference type="Rhea" id="RHEA-COMP:10376"/>
        <dbReference type="Rhea" id="RHEA-COMP:14737"/>
        <dbReference type="Rhea" id="RHEA-COMP:14739"/>
        <dbReference type="ChEBI" id="CHEBI:13193"/>
        <dbReference type="ChEBI" id="CHEBI:15378"/>
        <dbReference type="ChEBI" id="CHEBI:17319"/>
        <dbReference type="ChEBI" id="CHEBI:17499"/>
        <dbReference type="ChEBI" id="CHEBI:29917"/>
        <dbReference type="ChEBI" id="CHEBI:57844"/>
        <dbReference type="ChEBI" id="CHEBI:57856"/>
        <dbReference type="ChEBI" id="CHEBI:59789"/>
        <dbReference type="ChEBI" id="CHEBI:64428"/>
        <dbReference type="ChEBI" id="CHEBI:74415"/>
        <dbReference type="ChEBI" id="CHEBI:74417"/>
        <dbReference type="EC" id="2.8.4.3"/>
    </reaction>
</comment>
<evidence type="ECO:0000259" key="13">
    <source>
        <dbReference type="PROSITE" id="PS51449"/>
    </source>
</evidence>
<keyword evidence="6 11" id="KW-0819">tRNA processing</keyword>
<dbReference type="InterPro" id="IPR002792">
    <property type="entry name" value="TRAM_dom"/>
</dbReference>
<feature type="domain" description="TRAM" evidence="12">
    <location>
        <begin position="413"/>
        <end position="476"/>
    </location>
</feature>
<dbReference type="AlphaFoldDB" id="A0A1G5KKN6"/>
<feature type="binding site" evidence="11">
    <location>
        <position position="48"/>
    </location>
    <ligand>
        <name>[4Fe-4S] cluster</name>
        <dbReference type="ChEBI" id="CHEBI:49883"/>
        <label>1</label>
    </ligand>
</feature>
<feature type="binding site" evidence="11">
    <location>
        <position position="118"/>
    </location>
    <ligand>
        <name>[4Fe-4S] cluster</name>
        <dbReference type="ChEBI" id="CHEBI:49883"/>
        <label>1</label>
    </ligand>
</feature>
<dbReference type="PROSITE" id="PS51918">
    <property type="entry name" value="RADICAL_SAM"/>
    <property type="match status" value="1"/>
</dbReference>
<dbReference type="SUPFAM" id="SSF102114">
    <property type="entry name" value="Radical SAM enzymes"/>
    <property type="match status" value="1"/>
</dbReference>
<feature type="binding site" evidence="11">
    <location>
        <position position="84"/>
    </location>
    <ligand>
        <name>[4Fe-4S] cluster</name>
        <dbReference type="ChEBI" id="CHEBI:49883"/>
        <label>1</label>
    </ligand>
</feature>
<dbReference type="InterPro" id="IPR005839">
    <property type="entry name" value="Methylthiotransferase"/>
</dbReference>
<dbReference type="PROSITE" id="PS01278">
    <property type="entry name" value="MTTASE_RADICAL"/>
    <property type="match status" value="1"/>
</dbReference>
<dbReference type="GO" id="GO:0046872">
    <property type="term" value="F:metal ion binding"/>
    <property type="evidence" value="ECO:0007669"/>
    <property type="project" value="UniProtKB-KW"/>
</dbReference>
<evidence type="ECO:0000256" key="7">
    <source>
        <dbReference type="ARBA" id="ARBA00022723"/>
    </source>
</evidence>
<sequence length="476" mass="54713">MKRKNEYEVTSLDIQNQQEFMEAIKNENQRHYSNNKKEKKYQITTYGCQMNEHDSEKLAGMLENMGYVETKNKDEADLVIFNTCCVRENAELKVYGNLGALKNLKRKRTDMIIAVCGCMMQQPQVIEEIKKKYNHVDIVFGTHNLHKFPELLVNAMHSDNMLVDVWEQEGEIIEGVPVIRKYGIKTFVNIMFGCNNFCTYCIVPYTRGRERSREVSDIVSEVTDLVTNGTKEITLLGQNVNSYGKTLTDKVTFAYLLRELNKVVGLERIRFMTSHPKDLSEELINAMAECDKVCEHLHLPFQAGSNHILKEMNRKYTKEKYLQHIEMLKERIPDISLTTDIIVGFPGETEEDFNHTLDVVKTVRFDAAFTFLYSIRKGTPAADMDIQVSDEVKHNRFNRLVEAVNQICGEINASYLNKTVEVLVEGPSKTDPNRLMGRTRQNKLVNFNGDSSYIGKLVNVKIIDPKTFSLNGELVE</sequence>
<evidence type="ECO:0000256" key="10">
    <source>
        <dbReference type="ARBA" id="ARBA00033765"/>
    </source>
</evidence>
<keyword evidence="2 11" id="KW-0004">4Fe-4S</keyword>
<dbReference type="InterPro" id="IPR006638">
    <property type="entry name" value="Elp3/MiaA/NifB-like_rSAM"/>
</dbReference>
<dbReference type="InterPro" id="IPR038135">
    <property type="entry name" value="Methylthiotransferase_N_sf"/>
</dbReference>
<dbReference type="CDD" id="cd01335">
    <property type="entry name" value="Radical_SAM"/>
    <property type="match status" value="1"/>
</dbReference>
<proteinExistence type="inferred from homology"/>
<dbReference type="Proteomes" id="UP000198636">
    <property type="component" value="Unassembled WGS sequence"/>
</dbReference>
<dbReference type="InterPro" id="IPR023404">
    <property type="entry name" value="rSAM_horseshoe"/>
</dbReference>
<comment type="subcellular location">
    <subcellularLocation>
        <location evidence="11">Cytoplasm</location>
    </subcellularLocation>
</comment>
<protein>
    <recommendedName>
        <fullName evidence="10 11">tRNA-2-methylthio-N(6)-dimethylallyladenosine synthase</fullName>
        <ecNumber evidence="10 11">2.8.4.3</ecNumber>
    </recommendedName>
    <alternativeName>
        <fullName evidence="11">(Dimethylallyl)adenosine tRNA methylthiotransferase MiaB</fullName>
    </alternativeName>
    <alternativeName>
        <fullName evidence="11">tRNA-i(6)A37 methylthiotransferase</fullName>
    </alternativeName>
</protein>
<dbReference type="Gene3D" id="3.40.50.12160">
    <property type="entry name" value="Methylthiotransferase, N-terminal domain"/>
    <property type="match status" value="1"/>
</dbReference>
<comment type="subunit">
    <text evidence="11">Monomer.</text>
</comment>
<feature type="binding site" evidence="11">
    <location>
        <position position="198"/>
    </location>
    <ligand>
        <name>[4Fe-4S] cluster</name>
        <dbReference type="ChEBI" id="CHEBI:49883"/>
        <label>2</label>
        <note>4Fe-4S-S-AdoMet</note>
    </ligand>
</feature>
<gene>
    <name evidence="11" type="primary">miaB</name>
    <name evidence="15" type="ORF">SAMN03080606_03559</name>
</gene>
<dbReference type="PROSITE" id="PS50926">
    <property type="entry name" value="TRAM"/>
    <property type="match status" value="1"/>
</dbReference>
<comment type="similarity">
    <text evidence="11">Belongs to the methylthiotransferase family. MiaB subfamily.</text>
</comment>
<dbReference type="InterPro" id="IPR058240">
    <property type="entry name" value="rSAM_sf"/>
</dbReference>
<accession>A0A1G5KKN6</accession>
<reference evidence="15 16" key="1">
    <citation type="submission" date="2016-10" db="EMBL/GenBank/DDBJ databases">
        <authorList>
            <person name="de Groot N.N."/>
        </authorList>
    </citation>
    <scope>NUCLEOTIDE SEQUENCE [LARGE SCALE GENOMIC DNA]</scope>
    <source>
        <strain evidence="15 16">DSM 18978</strain>
    </source>
</reference>
<dbReference type="Pfam" id="PF04055">
    <property type="entry name" value="Radical_SAM"/>
    <property type="match status" value="1"/>
</dbReference>
<dbReference type="RefSeq" id="WP_330389212.1">
    <property type="nucleotide sequence ID" value="NZ_FMUS01000028.1"/>
</dbReference>
<keyword evidence="3 11" id="KW-0963">Cytoplasm</keyword>
<dbReference type="GO" id="GO:0005829">
    <property type="term" value="C:cytosol"/>
    <property type="evidence" value="ECO:0007669"/>
    <property type="project" value="TreeGrafter"/>
</dbReference>
<dbReference type="InterPro" id="IPR006463">
    <property type="entry name" value="MiaB_methiolase"/>
</dbReference>
<dbReference type="NCBIfam" id="TIGR01574">
    <property type="entry name" value="miaB-methiolase"/>
    <property type="match status" value="1"/>
</dbReference>
<evidence type="ECO:0000256" key="9">
    <source>
        <dbReference type="ARBA" id="ARBA00023014"/>
    </source>
</evidence>
<dbReference type="Gene3D" id="3.80.30.20">
    <property type="entry name" value="tm_1862 like domain"/>
    <property type="match status" value="1"/>
</dbReference>
<evidence type="ECO:0000256" key="5">
    <source>
        <dbReference type="ARBA" id="ARBA00022691"/>
    </source>
</evidence>
<feature type="domain" description="Radical SAM core" evidence="14">
    <location>
        <begin position="180"/>
        <end position="410"/>
    </location>
</feature>
<dbReference type="GO" id="GO:0051539">
    <property type="term" value="F:4 iron, 4 sulfur cluster binding"/>
    <property type="evidence" value="ECO:0007669"/>
    <property type="project" value="UniProtKB-UniRule"/>
</dbReference>
<evidence type="ECO:0000256" key="2">
    <source>
        <dbReference type="ARBA" id="ARBA00022485"/>
    </source>
</evidence>
<dbReference type="PANTHER" id="PTHR43020">
    <property type="entry name" value="CDK5 REGULATORY SUBUNIT-ASSOCIATED PROTEIN 1"/>
    <property type="match status" value="1"/>
</dbReference>
<feature type="domain" description="MTTase N-terminal" evidence="13">
    <location>
        <begin position="39"/>
        <end position="157"/>
    </location>
</feature>
<evidence type="ECO:0000256" key="3">
    <source>
        <dbReference type="ARBA" id="ARBA00022490"/>
    </source>
</evidence>
<dbReference type="PANTHER" id="PTHR43020:SF2">
    <property type="entry name" value="MITOCHONDRIAL TRNA METHYLTHIOTRANSFERASE CDK5RAP1"/>
    <property type="match status" value="1"/>
</dbReference>
<comment type="function">
    <text evidence="1 11">Catalyzes the methylthiolation of N6-(dimethylallyl)adenosine (i(6)A), leading to the formation of 2-methylthio-N6-(dimethylallyl)adenosine (ms(2)i(6)A) at position 37 in tRNAs that read codons beginning with uridine.</text>
</comment>
<keyword evidence="8 11" id="KW-0408">Iron</keyword>
<comment type="cofactor">
    <cofactor evidence="11">
        <name>[4Fe-4S] cluster</name>
        <dbReference type="ChEBI" id="CHEBI:49883"/>
    </cofactor>
    <text evidence="11">Binds 2 [4Fe-4S] clusters. One cluster is coordinated with 3 cysteines and an exchangeable S-adenosyl-L-methionine.</text>
</comment>
<keyword evidence="16" id="KW-1185">Reference proteome</keyword>
<dbReference type="Pfam" id="PF00919">
    <property type="entry name" value="UPF0004"/>
    <property type="match status" value="1"/>
</dbReference>